<reference evidence="9 10" key="1">
    <citation type="journal article" date="2016" name="ISME J.">
        <title>Chasing the elusive Euryarchaeota class WSA2: genomes reveal a uniquely fastidious methyl-reducing methanogen.</title>
        <authorList>
            <person name="Nobu M.K."/>
            <person name="Narihiro T."/>
            <person name="Kuroda K."/>
            <person name="Mei R."/>
            <person name="Liu W.T."/>
        </authorList>
    </citation>
    <scope>NUCLEOTIDE SEQUENCE [LARGE SCALE GENOMIC DNA]</scope>
    <source>
        <strain evidence="9">U1lsi0528_Bin089</strain>
    </source>
</reference>
<comment type="pathway">
    <text evidence="2">Protein modification; protein lipoylation via exogenous pathway; protein N(6)-(lipoyl)lysine from lipoate: step 1/2.</text>
</comment>
<comment type="caution">
    <text evidence="9">The sequence shown here is derived from an EMBL/GenBank/DDBJ whole genome shotgun (WGS) entry which is preliminary data.</text>
</comment>
<dbReference type="Gene3D" id="3.30.390.50">
    <property type="entry name" value="CO dehydrogenase flavoprotein, C-terminal domain"/>
    <property type="match status" value="1"/>
</dbReference>
<keyword evidence="4 9" id="KW-0436">Ligase</keyword>
<dbReference type="Pfam" id="PF10437">
    <property type="entry name" value="Lip_prot_lig_C"/>
    <property type="match status" value="1"/>
</dbReference>
<keyword evidence="5" id="KW-0547">Nucleotide-binding</keyword>
<evidence type="ECO:0000256" key="5">
    <source>
        <dbReference type="ARBA" id="ARBA00022741"/>
    </source>
</evidence>
<evidence type="ECO:0000256" key="2">
    <source>
        <dbReference type="ARBA" id="ARBA00005124"/>
    </source>
</evidence>
<evidence type="ECO:0000256" key="3">
    <source>
        <dbReference type="ARBA" id="ARBA00012367"/>
    </source>
</evidence>
<gene>
    <name evidence="9" type="primary">lplB</name>
    <name evidence="9" type="ORF">AMQ74_00860</name>
</gene>
<organism evidence="9 10">
    <name type="scientific">Candidatus Methanofastidiosum methylothiophilum</name>
    <dbReference type="NCBI Taxonomy" id="1705564"/>
    <lineage>
        <taxon>Archaea</taxon>
        <taxon>Methanobacteriati</taxon>
        <taxon>Methanobacteriota</taxon>
        <taxon>Stenosarchaea group</taxon>
        <taxon>Candidatus Methanofastidiosia</taxon>
        <taxon>Candidatus Methanofastidiosales</taxon>
        <taxon>Candidatus Methanofastidiosaceae</taxon>
        <taxon>Candidatus Methanofastidiosum</taxon>
    </lineage>
</organism>
<evidence type="ECO:0000313" key="10">
    <source>
        <dbReference type="Proteomes" id="UP000075578"/>
    </source>
</evidence>
<evidence type="ECO:0000256" key="4">
    <source>
        <dbReference type="ARBA" id="ARBA00022598"/>
    </source>
</evidence>
<sequence>MKIFEYKPIGGKLISISFNYSNSIFSEVKIYGDFFIFPEEAIEILEKSIEGKSYSELSDTIDNFLSLGVRFYGITKQDLIEVFRGAINEK</sequence>
<dbReference type="AlphaFoldDB" id="A0A150J4K7"/>
<feature type="domain" description="Lipoate protein ligase C-terminal" evidence="8">
    <location>
        <begin position="14"/>
        <end position="82"/>
    </location>
</feature>
<proteinExistence type="predicted"/>
<keyword evidence="6" id="KW-0067">ATP-binding</keyword>
<keyword evidence="9" id="KW-0808">Transferase</keyword>
<dbReference type="EMBL" id="LNGD01000040">
    <property type="protein sequence ID" value="KYC52141.1"/>
    <property type="molecule type" value="Genomic_DNA"/>
</dbReference>
<dbReference type="UniPathway" id="UPA00537">
    <property type="reaction ID" value="UER00594"/>
</dbReference>
<keyword evidence="9" id="KW-0548">Nucleotidyltransferase</keyword>
<evidence type="ECO:0000256" key="6">
    <source>
        <dbReference type="ARBA" id="ARBA00022840"/>
    </source>
</evidence>
<comment type="pathway">
    <text evidence="1">Protein modification; protein lipoylation via exogenous pathway; protein N(6)-(lipoyl)lysine from lipoate: step 2/2.</text>
</comment>
<evidence type="ECO:0000256" key="7">
    <source>
        <dbReference type="ARBA" id="ARBA00048037"/>
    </source>
</evidence>
<accession>A0A150J4K7</accession>
<dbReference type="SUPFAM" id="SSF82649">
    <property type="entry name" value="SufE/NifU"/>
    <property type="match status" value="1"/>
</dbReference>
<protein>
    <recommendedName>
        <fullName evidence="3">lipoate--protein ligase</fullName>
        <ecNumber evidence="3">6.3.1.20</ecNumber>
    </recommendedName>
</protein>
<comment type="catalytic activity">
    <reaction evidence="7">
        <text>L-lysyl-[lipoyl-carrier protein] + (R)-lipoate + ATP = N(6)-[(R)-lipoyl]-L-lysyl-[lipoyl-carrier protein] + AMP + diphosphate + H(+)</text>
        <dbReference type="Rhea" id="RHEA:49288"/>
        <dbReference type="Rhea" id="RHEA-COMP:10500"/>
        <dbReference type="Rhea" id="RHEA-COMP:10502"/>
        <dbReference type="ChEBI" id="CHEBI:15378"/>
        <dbReference type="ChEBI" id="CHEBI:29969"/>
        <dbReference type="ChEBI" id="CHEBI:30616"/>
        <dbReference type="ChEBI" id="CHEBI:33019"/>
        <dbReference type="ChEBI" id="CHEBI:83088"/>
        <dbReference type="ChEBI" id="CHEBI:83099"/>
        <dbReference type="ChEBI" id="CHEBI:456215"/>
        <dbReference type="EC" id="6.3.1.20"/>
    </reaction>
</comment>
<evidence type="ECO:0000313" key="9">
    <source>
        <dbReference type="EMBL" id="KYC52141.1"/>
    </source>
</evidence>
<dbReference type="InterPro" id="IPR019491">
    <property type="entry name" value="Lipoate_protein_ligase_C"/>
</dbReference>
<evidence type="ECO:0000256" key="1">
    <source>
        <dbReference type="ARBA" id="ARBA00005085"/>
    </source>
</evidence>
<dbReference type="GO" id="GO:0016979">
    <property type="term" value="F:lipoate-protein ligase activity"/>
    <property type="evidence" value="ECO:0007669"/>
    <property type="project" value="UniProtKB-EC"/>
</dbReference>
<name>A0A150J4K7_9EURY</name>
<dbReference type="GO" id="GO:0009249">
    <property type="term" value="P:protein lipoylation"/>
    <property type="evidence" value="ECO:0007669"/>
    <property type="project" value="UniProtKB-ARBA"/>
</dbReference>
<evidence type="ECO:0000259" key="8">
    <source>
        <dbReference type="Pfam" id="PF10437"/>
    </source>
</evidence>
<dbReference type="GO" id="GO:0005524">
    <property type="term" value="F:ATP binding"/>
    <property type="evidence" value="ECO:0007669"/>
    <property type="project" value="UniProtKB-KW"/>
</dbReference>
<dbReference type="EC" id="6.3.1.20" evidence="3"/>
<dbReference type="Proteomes" id="UP000075578">
    <property type="component" value="Unassembled WGS sequence"/>
</dbReference>